<keyword evidence="4" id="KW-0472">Membrane</keyword>
<dbReference type="Proteomes" id="UP000008743">
    <property type="component" value="Unassembled WGS sequence"/>
</dbReference>
<dbReference type="InterPro" id="IPR039888">
    <property type="entry name" value="Melted-like"/>
</dbReference>
<sequence length="741" mass="80811">MTTISHPVFERAVNGKDMTAIGELFAVNADDVAQHTESILAGISAKVDSEAYGSDAGEKTCIESSVSAFMVAARNAEDLLIDNIEHFVALIEVLLKYNLESGKPHAELLKNVLYILQSQYSKAKIIQKSLATVIKVPAKGRDDGLNQTVAGMFAMTTIVGGKIFVPYVSTVINLVLTNPANQRSSFLTVLNNVYPFAREEVHPFVPKLVKIFDSGDMGSSVTALQILSAVAKKNPELLEKFIDDFVPALSSPMSGAMAIMMLVDLAVAYPDHFVKHLDDIKASVSTNQTFIYNAPKIIGAVGRSSEERARQSMETLFEWLKTSPDQNAVPLLMLEIKNVAGAFKASLTPYLDFMQEYIKSTPNESTRTVGQSILDAYHDRTLENLGNQVVATDAKIEVVVKDTQEVKAKVEEVEKRVLTLEEELKEIDLFVQDHISELKEFVAGIVKKLPIPMNFTTEDRFLKIQKVLVLHFECACKSPHCQFSKGKTFRTETKVINKWIKVAFSAIQVGKAIWDKDVGAVVEGLRSVYEIGKSQYDTSFQTFITEPFLTSSESDELINQLRDAKFFEAFEYDAQLGNWVCHPCAHPPAPVAEPAAVAVVASPVAAAPEAASSSAAEPAATPAAATPAAATPAAATPVAAPPAILEGVLHKRGGKIVRQWQARNFKLTEKTLEYRLIGKDGLRGSIELSAVTAAELVPVANIKRPHTFSLVTSLKTYHISADSDETATKWQTAIAGLINRS</sequence>
<feature type="domain" description="PH" evidence="5">
    <location>
        <begin position="642"/>
        <end position="739"/>
    </location>
</feature>
<evidence type="ECO:0000256" key="2">
    <source>
        <dbReference type="ARBA" id="ARBA00010187"/>
    </source>
</evidence>
<comment type="similarity">
    <text evidence="2">Belongs to the MELT/VEPH family.</text>
</comment>
<evidence type="ECO:0000256" key="3">
    <source>
        <dbReference type="ARBA" id="ARBA00022475"/>
    </source>
</evidence>
<dbReference type="GO" id="GO:0009966">
    <property type="term" value="P:regulation of signal transduction"/>
    <property type="evidence" value="ECO:0007669"/>
    <property type="project" value="TreeGrafter"/>
</dbReference>
<reference evidence="7" key="1">
    <citation type="submission" date="2011-02" db="EMBL/GenBank/DDBJ databases">
        <title>The Genome Sequence of Capsaspora owczarzaki ATCC 30864.</title>
        <authorList>
            <person name="Russ C."/>
            <person name="Cuomo C."/>
            <person name="Burger G."/>
            <person name="Gray M.W."/>
            <person name="Holland P.W.H."/>
            <person name="King N."/>
            <person name="Lang F.B.F."/>
            <person name="Roger A.J."/>
            <person name="Ruiz-Trillo I."/>
            <person name="Young S.K."/>
            <person name="Zeng Q."/>
            <person name="Gargeya S."/>
            <person name="Alvarado L."/>
            <person name="Berlin A."/>
            <person name="Chapman S.B."/>
            <person name="Chen Z."/>
            <person name="Freedman E."/>
            <person name="Gellesch M."/>
            <person name="Goldberg J."/>
            <person name="Griggs A."/>
            <person name="Gujja S."/>
            <person name="Heilman E."/>
            <person name="Heiman D."/>
            <person name="Howarth C."/>
            <person name="Mehta T."/>
            <person name="Neiman D."/>
            <person name="Pearson M."/>
            <person name="Roberts A."/>
            <person name="Saif S."/>
            <person name="Shea T."/>
            <person name="Shenoy N."/>
            <person name="Sisk P."/>
            <person name="Stolte C."/>
            <person name="Sykes S."/>
            <person name="White J."/>
            <person name="Yandava C."/>
            <person name="Haas B."/>
            <person name="Nusbaum C."/>
            <person name="Birren B."/>
        </authorList>
    </citation>
    <scope>NUCLEOTIDE SEQUENCE</scope>
    <source>
        <strain evidence="7">ATCC 30864</strain>
    </source>
</reference>
<dbReference type="Gene3D" id="1.25.10.10">
    <property type="entry name" value="Leucine-rich Repeat Variant"/>
    <property type="match status" value="1"/>
</dbReference>
<dbReference type="InterPro" id="IPR001849">
    <property type="entry name" value="PH_domain"/>
</dbReference>
<dbReference type="PROSITE" id="PS50003">
    <property type="entry name" value="PH_DOMAIN"/>
    <property type="match status" value="1"/>
</dbReference>
<proteinExistence type="inferred from homology"/>
<evidence type="ECO:0000313" key="6">
    <source>
        <dbReference type="EMBL" id="KJE95508.1"/>
    </source>
</evidence>
<accession>A0A0D2WUC7</accession>
<dbReference type="OrthoDB" id="419186at2759"/>
<dbReference type="PANTHER" id="PTHR21630:SF10">
    <property type="entry name" value="VENTRICULAR ZONE-EXPRESSED PH DOMAIN-CONTAINING PROTEIN HOMOLOG 1"/>
    <property type="match status" value="1"/>
</dbReference>
<organism evidence="6 7">
    <name type="scientific">Capsaspora owczarzaki (strain ATCC 30864)</name>
    <dbReference type="NCBI Taxonomy" id="595528"/>
    <lineage>
        <taxon>Eukaryota</taxon>
        <taxon>Filasterea</taxon>
        <taxon>Capsaspora</taxon>
    </lineage>
</organism>
<protein>
    <recommendedName>
        <fullName evidence="5">PH domain-containing protein</fullName>
    </recommendedName>
</protein>
<dbReference type="EMBL" id="KE346369">
    <property type="protein sequence ID" value="KJE95508.1"/>
    <property type="molecule type" value="Genomic_DNA"/>
</dbReference>
<dbReference type="SUPFAM" id="SSF48371">
    <property type="entry name" value="ARM repeat"/>
    <property type="match status" value="1"/>
</dbReference>
<dbReference type="PANTHER" id="PTHR21630">
    <property type="entry name" value="VEPH-A/MELTED"/>
    <property type="match status" value="1"/>
</dbReference>
<keyword evidence="7" id="KW-1185">Reference proteome</keyword>
<dbReference type="GO" id="GO:0005886">
    <property type="term" value="C:plasma membrane"/>
    <property type="evidence" value="ECO:0007669"/>
    <property type="project" value="UniProtKB-SubCell"/>
</dbReference>
<comment type="subcellular location">
    <subcellularLocation>
        <location evidence="1">Cell membrane</location>
        <topology evidence="1">Peripheral membrane protein</topology>
        <orientation evidence="1">Cytoplasmic side</orientation>
    </subcellularLocation>
</comment>
<dbReference type="InterPro" id="IPR011989">
    <property type="entry name" value="ARM-like"/>
</dbReference>
<evidence type="ECO:0000256" key="4">
    <source>
        <dbReference type="ARBA" id="ARBA00023136"/>
    </source>
</evidence>
<gene>
    <name evidence="6" type="ORF">CAOG_005957</name>
</gene>
<dbReference type="InterPro" id="IPR011993">
    <property type="entry name" value="PH-like_dom_sf"/>
</dbReference>
<evidence type="ECO:0000259" key="5">
    <source>
        <dbReference type="PROSITE" id="PS50003"/>
    </source>
</evidence>
<name>A0A0D2WUC7_CAPO3</name>
<keyword evidence="3" id="KW-1003">Cell membrane</keyword>
<dbReference type="Gene3D" id="2.30.29.30">
    <property type="entry name" value="Pleckstrin-homology domain (PH domain)/Phosphotyrosine-binding domain (PTB)"/>
    <property type="match status" value="1"/>
</dbReference>
<dbReference type="RefSeq" id="XP_004345547.1">
    <property type="nucleotide sequence ID" value="XM_004345497.2"/>
</dbReference>
<dbReference type="PhylomeDB" id="A0A0D2WUC7"/>
<evidence type="ECO:0000313" key="7">
    <source>
        <dbReference type="Proteomes" id="UP000008743"/>
    </source>
</evidence>
<dbReference type="AlphaFoldDB" id="A0A0D2WUC7"/>
<dbReference type="GO" id="GO:0010314">
    <property type="term" value="F:phosphatidylinositol-5-phosphate binding"/>
    <property type="evidence" value="ECO:0007669"/>
    <property type="project" value="TreeGrafter"/>
</dbReference>
<dbReference type="SMART" id="SM00233">
    <property type="entry name" value="PH"/>
    <property type="match status" value="1"/>
</dbReference>
<dbReference type="InParanoid" id="A0A0D2WUC7"/>
<dbReference type="CDD" id="cd00821">
    <property type="entry name" value="PH"/>
    <property type="match status" value="1"/>
</dbReference>
<dbReference type="Pfam" id="PF00169">
    <property type="entry name" value="PH"/>
    <property type="match status" value="1"/>
</dbReference>
<evidence type="ECO:0000256" key="1">
    <source>
        <dbReference type="ARBA" id="ARBA00004413"/>
    </source>
</evidence>
<dbReference type="SUPFAM" id="SSF50729">
    <property type="entry name" value="PH domain-like"/>
    <property type="match status" value="1"/>
</dbReference>
<dbReference type="eggNOG" id="KOG3723">
    <property type="taxonomic scope" value="Eukaryota"/>
</dbReference>
<dbReference type="InterPro" id="IPR016024">
    <property type="entry name" value="ARM-type_fold"/>
</dbReference>